<dbReference type="AlphaFoldDB" id="A0A371BFC9"/>
<name>A0A371BFC9_9SPHN</name>
<sequence>MTDIDPAEFFADYSKRDREVVDYQFYRFDALPSVGFRGPPLQPEVLENGAYCTVIGAAQSLGVYAPAPYPALIAERLDLPCLNLATGGGTAGFFASQPALIDLANRGKFVILQVMTARTEANSRSTPVGINFVRDTRTGETEITEAFWLRLLAEERDIVPLLIAESLQSWRASYRRLIEQIKVPIILFYFSTKPEDEQVNYNATTRDEFYGSFPQFVDMAAVRDVAALCDHYVECRSKRGLPHPLVNRFTGEPVIVDFGALHSFMENEEHAMNDYYPSPEMHEDAITALAPVIQKLT</sequence>
<proteinExistence type="predicted"/>
<evidence type="ECO:0000259" key="1">
    <source>
        <dbReference type="Pfam" id="PF20078"/>
    </source>
</evidence>
<evidence type="ECO:0000313" key="2">
    <source>
        <dbReference type="EMBL" id="RDV06315.1"/>
    </source>
</evidence>
<accession>A0A371BFC9</accession>
<dbReference type="OrthoDB" id="5169888at2"/>
<reference evidence="3" key="1">
    <citation type="submission" date="2018-08" db="EMBL/GenBank/DDBJ databases">
        <authorList>
            <person name="Kim S.-J."/>
            <person name="Jung G.-Y."/>
        </authorList>
    </citation>
    <scope>NUCLEOTIDE SEQUENCE [LARGE SCALE GENOMIC DNA]</scope>
    <source>
        <strain evidence="3">GY_G</strain>
    </source>
</reference>
<dbReference type="InterPro" id="IPR045524">
    <property type="entry name" value="DUF6473"/>
</dbReference>
<evidence type="ECO:0000313" key="3">
    <source>
        <dbReference type="Proteomes" id="UP000263833"/>
    </source>
</evidence>
<keyword evidence="3" id="KW-1185">Reference proteome</keyword>
<dbReference type="RefSeq" id="WP_115547870.1">
    <property type="nucleotide sequence ID" value="NZ_QRGP01000001.1"/>
</dbReference>
<feature type="domain" description="DUF6473" evidence="1">
    <location>
        <begin position="13"/>
        <end position="122"/>
    </location>
</feature>
<gene>
    <name evidence="2" type="ORF">DXH95_02450</name>
</gene>
<dbReference type="Pfam" id="PF20078">
    <property type="entry name" value="DUF6473"/>
    <property type="match status" value="1"/>
</dbReference>
<dbReference type="Proteomes" id="UP000263833">
    <property type="component" value="Unassembled WGS sequence"/>
</dbReference>
<protein>
    <recommendedName>
        <fullName evidence="1">DUF6473 domain-containing protein</fullName>
    </recommendedName>
</protein>
<organism evidence="2 3">
    <name type="scientific">Sphingorhabdus pulchriflava</name>
    <dbReference type="NCBI Taxonomy" id="2292257"/>
    <lineage>
        <taxon>Bacteria</taxon>
        <taxon>Pseudomonadati</taxon>
        <taxon>Pseudomonadota</taxon>
        <taxon>Alphaproteobacteria</taxon>
        <taxon>Sphingomonadales</taxon>
        <taxon>Sphingomonadaceae</taxon>
        <taxon>Sphingorhabdus</taxon>
    </lineage>
</organism>
<dbReference type="EMBL" id="QRGP01000001">
    <property type="protein sequence ID" value="RDV06315.1"/>
    <property type="molecule type" value="Genomic_DNA"/>
</dbReference>
<comment type="caution">
    <text evidence="2">The sequence shown here is derived from an EMBL/GenBank/DDBJ whole genome shotgun (WGS) entry which is preliminary data.</text>
</comment>